<dbReference type="InterPro" id="IPR013216">
    <property type="entry name" value="Methyltransf_11"/>
</dbReference>
<keyword evidence="3" id="KW-0489">Methyltransferase</keyword>
<reference evidence="3 4" key="1">
    <citation type="submission" date="2016-10" db="EMBL/GenBank/DDBJ databases">
        <authorList>
            <person name="de Groot N.N."/>
        </authorList>
    </citation>
    <scope>NUCLEOTIDE SEQUENCE [LARGE SCALE GENOMIC DNA]</scope>
    <source>
        <strain evidence="3 4">CGMCC 1.6133</strain>
    </source>
</reference>
<keyword evidence="4" id="KW-1185">Reference proteome</keyword>
<dbReference type="Proteomes" id="UP000198525">
    <property type="component" value="Unassembled WGS sequence"/>
</dbReference>
<dbReference type="SUPFAM" id="SSF53335">
    <property type="entry name" value="S-adenosyl-L-methionine-dependent methyltransferases"/>
    <property type="match status" value="1"/>
</dbReference>
<dbReference type="GO" id="GO:0032259">
    <property type="term" value="P:methylation"/>
    <property type="evidence" value="ECO:0007669"/>
    <property type="project" value="UniProtKB-KW"/>
</dbReference>
<dbReference type="InterPro" id="IPR029063">
    <property type="entry name" value="SAM-dependent_MTases_sf"/>
</dbReference>
<sequence length="293" mass="31281">MPQDSPDLSRRLNDHYAAADVAGGAGLVARLRDAFDAAGCDPDRLSLDAIAGIDQLHLGGRTASRSLATLGFVGPGERVLDVGCGTGGASRLLAAEYGVTVTGVDITAAFVEVATWLSASTGLAERTRFLCADAAVVPLADASFDVVWCQHALMNMPRVPRVLAEWQRLLRPGGRVLLHEVVAGDNPEPLALPVPWARSQSISHLRSREQLERCLAMAGFVPDALRNVSEAALAWRRTRNERESVATAPAAPALPGPSLLFGADFPVMGRNLRDNLAADKVRILEGVWRRGNR</sequence>
<accession>A0A1G8VWN9</accession>
<proteinExistence type="predicted"/>
<organism evidence="3 4">
    <name type="scientific">Billgrantia gudaonensis</name>
    <dbReference type="NCBI Taxonomy" id="376427"/>
    <lineage>
        <taxon>Bacteria</taxon>
        <taxon>Pseudomonadati</taxon>
        <taxon>Pseudomonadota</taxon>
        <taxon>Gammaproteobacteria</taxon>
        <taxon>Oceanospirillales</taxon>
        <taxon>Halomonadaceae</taxon>
        <taxon>Billgrantia</taxon>
    </lineage>
</organism>
<evidence type="ECO:0000313" key="4">
    <source>
        <dbReference type="Proteomes" id="UP000198525"/>
    </source>
</evidence>
<dbReference type="EMBL" id="FNES01000007">
    <property type="protein sequence ID" value="SDJ70223.1"/>
    <property type="molecule type" value="Genomic_DNA"/>
</dbReference>
<dbReference type="STRING" id="376427.SAMN04487954_10770"/>
<keyword evidence="1 3" id="KW-0808">Transferase</keyword>
<dbReference type="RefSeq" id="WP_245682218.1">
    <property type="nucleotide sequence ID" value="NZ_FNES01000007.1"/>
</dbReference>
<dbReference type="Gene3D" id="3.40.50.150">
    <property type="entry name" value="Vaccinia Virus protein VP39"/>
    <property type="match status" value="1"/>
</dbReference>
<name>A0A1G8VWN9_9GAMM</name>
<dbReference type="CDD" id="cd02440">
    <property type="entry name" value="AdoMet_MTases"/>
    <property type="match status" value="1"/>
</dbReference>
<dbReference type="AlphaFoldDB" id="A0A1G8VWN9"/>
<dbReference type="Pfam" id="PF08241">
    <property type="entry name" value="Methyltransf_11"/>
    <property type="match status" value="1"/>
</dbReference>
<evidence type="ECO:0000259" key="2">
    <source>
        <dbReference type="Pfam" id="PF08241"/>
    </source>
</evidence>
<dbReference type="InterPro" id="IPR050447">
    <property type="entry name" value="Erg6_SMT_methyltransf"/>
</dbReference>
<gene>
    <name evidence="3" type="ORF">SAMN04487954_10770</name>
</gene>
<protein>
    <submittedName>
        <fullName evidence="3">Methyltransferase domain-containing protein</fullName>
    </submittedName>
</protein>
<dbReference type="PANTHER" id="PTHR44068:SF11">
    <property type="entry name" value="GERANYL DIPHOSPHATE 2-C-METHYLTRANSFERASE"/>
    <property type="match status" value="1"/>
</dbReference>
<feature type="domain" description="Methyltransferase type 11" evidence="2">
    <location>
        <begin position="80"/>
        <end position="177"/>
    </location>
</feature>
<dbReference type="PANTHER" id="PTHR44068">
    <property type="entry name" value="ZGC:194242"/>
    <property type="match status" value="1"/>
</dbReference>
<evidence type="ECO:0000313" key="3">
    <source>
        <dbReference type="EMBL" id="SDJ70223.1"/>
    </source>
</evidence>
<dbReference type="GO" id="GO:0008757">
    <property type="term" value="F:S-adenosylmethionine-dependent methyltransferase activity"/>
    <property type="evidence" value="ECO:0007669"/>
    <property type="project" value="InterPro"/>
</dbReference>
<evidence type="ECO:0000256" key="1">
    <source>
        <dbReference type="ARBA" id="ARBA00022679"/>
    </source>
</evidence>